<dbReference type="InterPro" id="IPR058913">
    <property type="entry name" value="Integrase_dom_put"/>
</dbReference>
<feature type="domain" description="Integrase core" evidence="1">
    <location>
        <begin position="1"/>
        <end position="51"/>
    </location>
</feature>
<name>A0ABY7FH86_MYAAR</name>
<organism evidence="2 3">
    <name type="scientific">Mya arenaria</name>
    <name type="common">Soft-shell clam</name>
    <dbReference type="NCBI Taxonomy" id="6604"/>
    <lineage>
        <taxon>Eukaryota</taxon>
        <taxon>Metazoa</taxon>
        <taxon>Spiralia</taxon>
        <taxon>Lophotrochozoa</taxon>
        <taxon>Mollusca</taxon>
        <taxon>Bivalvia</taxon>
        <taxon>Autobranchia</taxon>
        <taxon>Heteroconchia</taxon>
        <taxon>Euheterodonta</taxon>
        <taxon>Imparidentia</taxon>
        <taxon>Neoheterodontei</taxon>
        <taxon>Myida</taxon>
        <taxon>Myoidea</taxon>
        <taxon>Myidae</taxon>
        <taxon>Mya</taxon>
    </lineage>
</organism>
<accession>A0ABY7FH86</accession>
<keyword evidence="3" id="KW-1185">Reference proteome</keyword>
<evidence type="ECO:0000259" key="1">
    <source>
        <dbReference type="Pfam" id="PF24764"/>
    </source>
</evidence>
<gene>
    <name evidence="2" type="ORF">MAR_002235</name>
</gene>
<reference evidence="2" key="1">
    <citation type="submission" date="2022-11" db="EMBL/GenBank/DDBJ databases">
        <title>Centuries of genome instability and evolution in soft-shell clam transmissible cancer (bioRxiv).</title>
        <authorList>
            <person name="Hart S.F.M."/>
            <person name="Yonemitsu M.A."/>
            <person name="Giersch R.M."/>
            <person name="Beal B.F."/>
            <person name="Arriagada G."/>
            <person name="Davis B.W."/>
            <person name="Ostrander E.A."/>
            <person name="Goff S.P."/>
            <person name="Metzger M.J."/>
        </authorList>
    </citation>
    <scope>NUCLEOTIDE SEQUENCE</scope>
    <source>
        <strain evidence="2">MELC-2E11</strain>
        <tissue evidence="2">Siphon/mantle</tissue>
    </source>
</reference>
<sequence length="89" mass="10473">MEEQGIFSTADAIHIRCVRFCFMQLIQQELDLVRTEWNAHYIRRQTREGTPCGKPDIYDYIALVIEILTTNFQLMGRLRVPGCLLRRSI</sequence>
<dbReference type="Pfam" id="PF24764">
    <property type="entry name" value="rva_4"/>
    <property type="match status" value="1"/>
</dbReference>
<protein>
    <recommendedName>
        <fullName evidence="1">Integrase core domain-containing protein</fullName>
    </recommendedName>
</protein>
<proteinExistence type="predicted"/>
<evidence type="ECO:0000313" key="2">
    <source>
        <dbReference type="EMBL" id="WAR20397.1"/>
    </source>
</evidence>
<dbReference type="EMBL" id="CP111022">
    <property type="protein sequence ID" value="WAR20397.1"/>
    <property type="molecule type" value="Genomic_DNA"/>
</dbReference>
<evidence type="ECO:0000313" key="3">
    <source>
        <dbReference type="Proteomes" id="UP001164746"/>
    </source>
</evidence>
<dbReference type="Proteomes" id="UP001164746">
    <property type="component" value="Chromosome 11"/>
</dbReference>